<organism evidence="9 10">
    <name type="scientific">Rubellimicrobium rubrum</name>
    <dbReference type="NCBI Taxonomy" id="2585369"/>
    <lineage>
        <taxon>Bacteria</taxon>
        <taxon>Pseudomonadati</taxon>
        <taxon>Pseudomonadota</taxon>
        <taxon>Alphaproteobacteria</taxon>
        <taxon>Rhodobacterales</taxon>
        <taxon>Roseobacteraceae</taxon>
        <taxon>Rubellimicrobium</taxon>
    </lineage>
</organism>
<keyword evidence="8" id="KW-0812">Transmembrane</keyword>
<feature type="region of interest" description="Disordered" evidence="7">
    <location>
        <begin position="492"/>
        <end position="518"/>
    </location>
</feature>
<dbReference type="PANTHER" id="PTHR30563">
    <property type="entry name" value="DNA RECOMBINATION PROTEIN RMUC"/>
    <property type="match status" value="1"/>
</dbReference>
<accession>A0A5C4N4W8</accession>
<evidence type="ECO:0000256" key="4">
    <source>
        <dbReference type="ARBA" id="ARBA00023054"/>
    </source>
</evidence>
<proteinExistence type="inferred from homology"/>
<sequence length="518" mass="57324">MPDIPTLALMICVALLVMTGVALLRVRGEAGRLRAEGQAMLRALEQARMAAEVARTQAEAEARLVDDRDTRLRDIAREIEGLRQSHRDAEGRCADAEARCAKATEAVARLEKVERELREDVAGVRRLLAEAQEGHARLSADHAALRADTDGKLVSAAREVEALKAIREEMTREFRDLAGRTLRETGAQFSEVNQQKLTELLTPFREQVGRFETELRAVHQEADKDRAVLAEQIRALSAQAQAVGQDAANLARALKGDKQRQGAWGEAQLERYLELMGYRRDVDYIVQAGVTGEEGERRRPDLVLRLPGEKALVIDSKVSLSAYAEAIASESEEDRERWLRLHARNVRDRIDELAERDYQGLVDGSIDMVMLFMPIEGAVSAAWAIDGELAAYAMSRGVGLVYPTSLLMALKTVRHLWNVEKRNRNAEAIAERAGRLYDKLATFMDSFARVGTALDDARKAHDKAFGQLTKGNGNLVRQVEMLKDLGARTGKSLGVAHDGEDAPEALPEEAQRVLPAAE</sequence>
<evidence type="ECO:0000313" key="9">
    <source>
        <dbReference type="EMBL" id="TNC52068.1"/>
    </source>
</evidence>
<dbReference type="RefSeq" id="WP_139075489.1">
    <property type="nucleotide sequence ID" value="NZ_VDFU01000003.1"/>
</dbReference>
<evidence type="ECO:0000256" key="3">
    <source>
        <dbReference type="ARBA" id="ARBA00021840"/>
    </source>
</evidence>
<evidence type="ECO:0000256" key="6">
    <source>
        <dbReference type="SAM" id="Coils"/>
    </source>
</evidence>
<feature type="coiled-coil region" evidence="6">
    <location>
        <begin position="41"/>
        <end position="120"/>
    </location>
</feature>
<keyword evidence="5" id="KW-0233">DNA recombination</keyword>
<comment type="function">
    <text evidence="1">Involved in DNA recombination.</text>
</comment>
<evidence type="ECO:0000256" key="7">
    <source>
        <dbReference type="SAM" id="MobiDB-lite"/>
    </source>
</evidence>
<keyword evidence="8" id="KW-1133">Transmembrane helix</keyword>
<comment type="caution">
    <text evidence="9">The sequence shown here is derived from an EMBL/GenBank/DDBJ whole genome shotgun (WGS) entry which is preliminary data.</text>
</comment>
<feature type="transmembrane region" description="Helical" evidence="8">
    <location>
        <begin position="6"/>
        <end position="24"/>
    </location>
</feature>
<reference evidence="9 10" key="1">
    <citation type="submission" date="2019-06" db="EMBL/GenBank/DDBJ databases">
        <title>YIM 131921 draft genome.</title>
        <authorList>
            <person name="Jiang L."/>
        </authorList>
    </citation>
    <scope>NUCLEOTIDE SEQUENCE [LARGE SCALE GENOMIC DNA]</scope>
    <source>
        <strain evidence="9 10">YIM 131921</strain>
    </source>
</reference>
<evidence type="ECO:0000256" key="2">
    <source>
        <dbReference type="ARBA" id="ARBA00009840"/>
    </source>
</evidence>
<dbReference type="Proteomes" id="UP000305887">
    <property type="component" value="Unassembled WGS sequence"/>
</dbReference>
<protein>
    <recommendedName>
        <fullName evidence="3">DNA recombination protein RmuC homolog</fullName>
    </recommendedName>
</protein>
<keyword evidence="10" id="KW-1185">Reference proteome</keyword>
<keyword evidence="4 6" id="KW-0175">Coiled coil</keyword>
<dbReference type="GO" id="GO:0006310">
    <property type="term" value="P:DNA recombination"/>
    <property type="evidence" value="ECO:0007669"/>
    <property type="project" value="UniProtKB-KW"/>
</dbReference>
<dbReference type="PANTHER" id="PTHR30563:SF0">
    <property type="entry name" value="DNA RECOMBINATION PROTEIN RMUC"/>
    <property type="match status" value="1"/>
</dbReference>
<dbReference type="OrthoDB" id="370725at2"/>
<dbReference type="EMBL" id="VDFU01000003">
    <property type="protein sequence ID" value="TNC52068.1"/>
    <property type="molecule type" value="Genomic_DNA"/>
</dbReference>
<evidence type="ECO:0000256" key="1">
    <source>
        <dbReference type="ARBA" id="ARBA00003416"/>
    </source>
</evidence>
<dbReference type="InterPro" id="IPR003798">
    <property type="entry name" value="DNA_recombination_RmuC"/>
</dbReference>
<evidence type="ECO:0000313" key="10">
    <source>
        <dbReference type="Proteomes" id="UP000305887"/>
    </source>
</evidence>
<keyword evidence="8" id="KW-0472">Membrane</keyword>
<comment type="similarity">
    <text evidence="2">Belongs to the RmuC family.</text>
</comment>
<evidence type="ECO:0000256" key="5">
    <source>
        <dbReference type="ARBA" id="ARBA00023172"/>
    </source>
</evidence>
<gene>
    <name evidence="9" type="primary">rmuC</name>
    <name evidence="9" type="ORF">FHG66_04550</name>
</gene>
<evidence type="ECO:0000256" key="8">
    <source>
        <dbReference type="SAM" id="Phobius"/>
    </source>
</evidence>
<name>A0A5C4N4W8_9RHOB</name>
<dbReference type="Pfam" id="PF02646">
    <property type="entry name" value="RmuC"/>
    <property type="match status" value="1"/>
</dbReference>
<dbReference type="AlphaFoldDB" id="A0A5C4N4W8"/>